<dbReference type="InterPro" id="IPR006674">
    <property type="entry name" value="HD_domain"/>
</dbReference>
<dbReference type="InterPro" id="IPR003607">
    <property type="entry name" value="HD/PDEase_dom"/>
</dbReference>
<organism evidence="3 4">
    <name type="scientific">Idiomarina baltica OS145</name>
    <dbReference type="NCBI Taxonomy" id="314276"/>
    <lineage>
        <taxon>Bacteria</taxon>
        <taxon>Pseudomonadati</taxon>
        <taxon>Pseudomonadota</taxon>
        <taxon>Gammaproteobacteria</taxon>
        <taxon>Alteromonadales</taxon>
        <taxon>Idiomarinaceae</taxon>
        <taxon>Idiomarina</taxon>
    </lineage>
</organism>
<dbReference type="SUPFAM" id="SSF109604">
    <property type="entry name" value="HD-domain/PDEase-like"/>
    <property type="match status" value="1"/>
</dbReference>
<dbReference type="PANTHER" id="PTHR11373">
    <property type="entry name" value="DEOXYNUCLEOSIDE TRIPHOSPHATE TRIPHOSPHOHYDROLASE"/>
    <property type="match status" value="1"/>
</dbReference>
<name>A0ABM9WLZ6_9GAMM</name>
<comment type="caution">
    <text evidence="3">The sequence shown here is derived from an EMBL/GenBank/DDBJ whole genome shotgun (WGS) entry which is preliminary data.</text>
</comment>
<dbReference type="Proteomes" id="UP000016543">
    <property type="component" value="Unassembled WGS sequence"/>
</dbReference>
<dbReference type="GO" id="GO:0008832">
    <property type="term" value="F:dGTPase activity"/>
    <property type="evidence" value="ECO:0007669"/>
    <property type="project" value="UniProtKB-EC"/>
</dbReference>
<dbReference type="RefSeq" id="WP_006955030.1">
    <property type="nucleotide sequence ID" value="NZ_CH672404.1"/>
</dbReference>
<dbReference type="NCBIfam" id="NF003429">
    <property type="entry name" value="PRK04926.1"/>
    <property type="match status" value="1"/>
</dbReference>
<gene>
    <name evidence="3" type="primary">dgt</name>
    <name evidence="3" type="ORF">OS145_11706</name>
</gene>
<evidence type="ECO:0000256" key="1">
    <source>
        <dbReference type="ARBA" id="ARBA00022801"/>
    </source>
</evidence>
<feature type="domain" description="HD" evidence="2">
    <location>
        <begin position="52"/>
        <end position="244"/>
    </location>
</feature>
<dbReference type="EC" id="3.1.5.1" evidence="3"/>
<dbReference type="Pfam" id="PF13286">
    <property type="entry name" value="HD_assoc"/>
    <property type="match status" value="1"/>
</dbReference>
<evidence type="ECO:0000313" key="4">
    <source>
        <dbReference type="Proteomes" id="UP000016543"/>
    </source>
</evidence>
<sequence length="482" mass="54969">MKADRPYSRHAGNWVIAAESDRGRIINSAAVRRLQQKTQVFPLERNAAVRSRLTHSLEVQQNGRYITREIGERLKQGGHFETLTEQGSSPHELFRVMESCVEMACIMHDIGNPPFGHFGEAAISSWFATHNDELFANFDEPDAADIKNELQSFEGNAQAIRLIHSLMGLNLTYTQIAAVLKYTRLASQPKPSKNDPLSYLGKKPGYYLAEQQLIKDLYQVLELPQGHRHFLSYIMEAADDISYGIADLEDAVEKHVLNREQVAEGIREHFSRLGGDPDQAELLYNGKAISVNDILKKANQYAANDSIDTDNQFFIWLRVYIHNILVNHAAQRFIDNFDAVVDGHFNQALLEDDSPAHRLSEALQNLALKRVFNQPEVEQQELRGHTIILGLLDIYAPLLKLSTEDFQGLVREEAKIQRAYPLASRLCHKLSGKHVRAYVKATDADVSPLWERYYRCRLIQDYISGMTDQFAYDEYRSLRVID</sequence>
<dbReference type="NCBIfam" id="TIGR01353">
    <property type="entry name" value="dGTP_triPase"/>
    <property type="match status" value="1"/>
</dbReference>
<dbReference type="SMART" id="SM00471">
    <property type="entry name" value="HDc"/>
    <property type="match status" value="1"/>
</dbReference>
<protein>
    <submittedName>
        <fullName evidence="3">Deoxyguanosinetriphosphate triphosphohydrolase</fullName>
        <ecNumber evidence="3">3.1.5.1</ecNumber>
    </submittedName>
</protein>
<dbReference type="Gene3D" id="1.10.3410.10">
    <property type="entry name" value="putative deoxyguanosinetriphosphate triphosphohydrolase like domain"/>
    <property type="match status" value="1"/>
</dbReference>
<dbReference type="InterPro" id="IPR050135">
    <property type="entry name" value="dGTPase-like"/>
</dbReference>
<dbReference type="Pfam" id="PF01966">
    <property type="entry name" value="HD"/>
    <property type="match status" value="1"/>
</dbReference>
<evidence type="ECO:0000313" key="3">
    <source>
        <dbReference type="EMBL" id="EAQ31954.1"/>
    </source>
</evidence>
<dbReference type="Gene3D" id="1.10.3210.10">
    <property type="entry name" value="Hypothetical protein af1432"/>
    <property type="match status" value="2"/>
</dbReference>
<dbReference type="InterPro" id="IPR023293">
    <property type="entry name" value="dGTP_triP_hydro_central_sf"/>
</dbReference>
<dbReference type="PROSITE" id="PS51831">
    <property type="entry name" value="HD"/>
    <property type="match status" value="1"/>
</dbReference>
<dbReference type="PANTHER" id="PTHR11373:SF32">
    <property type="entry name" value="DEOXYGUANOSINETRIPHOSPHATE TRIPHOSPHOHYDROLASE"/>
    <property type="match status" value="1"/>
</dbReference>
<dbReference type="EMBL" id="AAMX01000010">
    <property type="protein sequence ID" value="EAQ31954.1"/>
    <property type="molecule type" value="Genomic_DNA"/>
</dbReference>
<proteinExistence type="predicted"/>
<evidence type="ECO:0000259" key="2">
    <source>
        <dbReference type="PROSITE" id="PS51831"/>
    </source>
</evidence>
<reference evidence="3 4" key="1">
    <citation type="submission" date="2006-01" db="EMBL/GenBank/DDBJ databases">
        <authorList>
            <person name="Brettar I."/>
            <person name="Hofle M."/>
            <person name="Ferriera S."/>
            <person name="Johnson J."/>
            <person name="Kravitz S."/>
            <person name="Halpern A."/>
            <person name="Remington K."/>
            <person name="Beeson K."/>
            <person name="Tran B."/>
            <person name="Rogers Y.-H."/>
            <person name="Friedman R."/>
            <person name="Venter J.C."/>
        </authorList>
    </citation>
    <scope>NUCLEOTIDE SEQUENCE [LARGE SCALE GENOMIC DNA]</scope>
    <source>
        <strain evidence="3 4">OS145</strain>
    </source>
</reference>
<dbReference type="InterPro" id="IPR006261">
    <property type="entry name" value="dGTPase"/>
</dbReference>
<keyword evidence="4" id="KW-1185">Reference proteome</keyword>
<keyword evidence="1 3" id="KW-0378">Hydrolase</keyword>
<dbReference type="InterPro" id="IPR026875">
    <property type="entry name" value="PHydrolase_assoc_dom"/>
</dbReference>
<accession>A0ABM9WLZ6</accession>